<evidence type="ECO:0000259" key="9">
    <source>
        <dbReference type="PROSITE" id="PS50050"/>
    </source>
</evidence>
<name>A0ABM3YX75_PANGU</name>
<dbReference type="RefSeq" id="XP_060540731.1">
    <property type="nucleotide sequence ID" value="XM_060684748.1"/>
</dbReference>
<dbReference type="InterPro" id="IPR001368">
    <property type="entry name" value="TNFR/NGFR_Cys_rich_reg"/>
</dbReference>
<feature type="region of interest" description="Disordered" evidence="6">
    <location>
        <begin position="375"/>
        <end position="413"/>
    </location>
</feature>
<dbReference type="PROSITE" id="PS00652">
    <property type="entry name" value="TNFR_NGFR_1"/>
    <property type="match status" value="1"/>
</dbReference>
<comment type="caution">
    <text evidence="5">Lacks conserved residue(s) required for the propagation of feature annotation.</text>
</comment>
<feature type="region of interest" description="Disordered" evidence="6">
    <location>
        <begin position="282"/>
        <end position="345"/>
    </location>
</feature>
<evidence type="ECO:0000256" key="1">
    <source>
        <dbReference type="ARBA" id="ARBA00022729"/>
    </source>
</evidence>
<keyword evidence="7" id="KW-1133">Transmembrane helix</keyword>
<proteinExistence type="predicted"/>
<feature type="disulfide bond" evidence="5">
    <location>
        <begin position="76"/>
        <end position="91"/>
    </location>
</feature>
<evidence type="ECO:0000256" key="4">
    <source>
        <dbReference type="ARBA" id="ARBA00023180"/>
    </source>
</evidence>
<dbReference type="InterPro" id="IPR051670">
    <property type="entry name" value="TNF_chemokine_rcpt-like"/>
</dbReference>
<sequence>MKTHRYLYAALACWALEILCLQAQGLPYTPSQGSRCLNPREEYYEENIQKCCRSCPPGFRVQQKCDNGVNTQCVRCAEGSYNTGWSRAGRCFSCSPQCKEGFVEEKTCTHTQNRVCWCRPDHFCSLVVSDKCYHCQPYQKCAMGYGVLREGTRETDVECALCQPGTFSDHESHQSFCTPHRICQSPLVLGNSTHNTVCGNPGGQVDPATTSTQLTTSTKRLRWHVGTERPTFNKQDPSAQTGRIVGMTAIPVVLAALICFVVFRKSGQKCVPLWEEQKQPFSPAEKFPGKWPQEPTAVGQEKDSLLRMSPSSFWDSPEKRSETNDGDPPKVETDDVQQRSLNDRTCYSAEDSRIVGNGKTHVNVSCVVSICNGGHSPALKPRGRPKPDTSQTLPSHRKKPPREESPAGQLRWRWKTVWTSWTPAGENPSRLASKTPA</sequence>
<keyword evidence="7" id="KW-0812">Transmembrane</keyword>
<feature type="compositionally biased region" description="Basic and acidic residues" evidence="6">
    <location>
        <begin position="316"/>
        <end position="337"/>
    </location>
</feature>
<protein>
    <submittedName>
        <fullName evidence="11">Tumor necrosis factor receptor superfamily member 1B isoform X2</fullName>
    </submittedName>
</protein>
<dbReference type="Gene3D" id="2.10.50.10">
    <property type="entry name" value="Tumor Necrosis Factor Receptor, subunit A, domain 2"/>
    <property type="match status" value="2"/>
</dbReference>
<feature type="disulfide bond" evidence="5">
    <location>
        <begin position="98"/>
        <end position="116"/>
    </location>
</feature>
<evidence type="ECO:0000313" key="10">
    <source>
        <dbReference type="Proteomes" id="UP001652622"/>
    </source>
</evidence>
<gene>
    <name evidence="11" type="primary">TNFRSF1B</name>
</gene>
<evidence type="ECO:0000256" key="5">
    <source>
        <dbReference type="PROSITE-ProRule" id="PRU00206"/>
    </source>
</evidence>
<feature type="repeat" description="TNFR-Cys" evidence="5">
    <location>
        <begin position="75"/>
        <end position="116"/>
    </location>
</feature>
<accession>A0ABM3YX75</accession>
<dbReference type="Proteomes" id="UP001652622">
    <property type="component" value="Unplaced"/>
</dbReference>
<reference evidence="11" key="1">
    <citation type="submission" date="2025-08" db="UniProtKB">
        <authorList>
            <consortium name="RefSeq"/>
        </authorList>
    </citation>
    <scope>IDENTIFICATION</scope>
    <source>
        <tissue evidence="11">Blood</tissue>
    </source>
</reference>
<keyword evidence="4" id="KW-0325">Glycoprotein</keyword>
<evidence type="ECO:0000256" key="6">
    <source>
        <dbReference type="SAM" id="MobiDB-lite"/>
    </source>
</evidence>
<dbReference type="SUPFAM" id="SSF57586">
    <property type="entry name" value="TNF receptor-like"/>
    <property type="match status" value="3"/>
</dbReference>
<feature type="transmembrane region" description="Helical" evidence="7">
    <location>
        <begin position="244"/>
        <end position="263"/>
    </location>
</feature>
<keyword evidence="10" id="KW-1185">Reference proteome</keyword>
<organism evidence="10 11">
    <name type="scientific">Pantherophis guttatus</name>
    <name type="common">Corn snake</name>
    <name type="synonym">Elaphe guttata</name>
    <dbReference type="NCBI Taxonomy" id="94885"/>
    <lineage>
        <taxon>Eukaryota</taxon>
        <taxon>Metazoa</taxon>
        <taxon>Chordata</taxon>
        <taxon>Craniata</taxon>
        <taxon>Vertebrata</taxon>
        <taxon>Euteleostomi</taxon>
        <taxon>Lepidosauria</taxon>
        <taxon>Squamata</taxon>
        <taxon>Bifurcata</taxon>
        <taxon>Unidentata</taxon>
        <taxon>Episquamata</taxon>
        <taxon>Toxicofera</taxon>
        <taxon>Serpentes</taxon>
        <taxon>Colubroidea</taxon>
        <taxon>Colubridae</taxon>
        <taxon>Colubrinae</taxon>
        <taxon>Pantherophis</taxon>
    </lineage>
</organism>
<evidence type="ECO:0000256" key="7">
    <source>
        <dbReference type="SAM" id="Phobius"/>
    </source>
</evidence>
<dbReference type="GeneID" id="117656621"/>
<evidence type="ECO:0000256" key="3">
    <source>
        <dbReference type="ARBA" id="ARBA00023157"/>
    </source>
</evidence>
<keyword evidence="11" id="KW-0675">Receptor</keyword>
<evidence type="ECO:0000256" key="2">
    <source>
        <dbReference type="ARBA" id="ARBA00022737"/>
    </source>
</evidence>
<dbReference type="PROSITE" id="PS50050">
    <property type="entry name" value="TNFR_NGFR_2"/>
    <property type="match status" value="1"/>
</dbReference>
<evidence type="ECO:0000313" key="11">
    <source>
        <dbReference type="RefSeq" id="XP_060540731.1"/>
    </source>
</evidence>
<keyword evidence="3 5" id="KW-1015">Disulfide bond</keyword>
<keyword evidence="2" id="KW-0677">Repeat</keyword>
<feature type="domain" description="TNFR-Cys" evidence="9">
    <location>
        <begin position="75"/>
        <end position="116"/>
    </location>
</feature>
<dbReference type="PANTHER" id="PTHR47386:SF1">
    <property type="entry name" value="TUMOR NECROSIS FACTOR RECEPTOR SUPERFAMILY MEMBER 1B"/>
    <property type="match status" value="1"/>
</dbReference>
<keyword evidence="1 8" id="KW-0732">Signal</keyword>
<dbReference type="SMART" id="SM00208">
    <property type="entry name" value="TNFR"/>
    <property type="match status" value="4"/>
</dbReference>
<feature type="chain" id="PRO_5045978925" evidence="8">
    <location>
        <begin position="26"/>
        <end position="437"/>
    </location>
</feature>
<dbReference type="Pfam" id="PF00020">
    <property type="entry name" value="TNFR_c6"/>
    <property type="match status" value="2"/>
</dbReference>
<feature type="signal peptide" evidence="8">
    <location>
        <begin position="1"/>
        <end position="25"/>
    </location>
</feature>
<keyword evidence="7" id="KW-0472">Membrane</keyword>
<evidence type="ECO:0000256" key="8">
    <source>
        <dbReference type="SAM" id="SignalP"/>
    </source>
</evidence>
<dbReference type="PANTHER" id="PTHR47386">
    <property type="entry name" value="TUMOR NECROSIS FACTOR RECEPTOR SUPERFAMILY MEMBER 1B"/>
    <property type="match status" value="1"/>
</dbReference>